<dbReference type="PANTHER" id="PTHR34947:SF3">
    <property type="entry name" value="TRANSMEMBRANE PROTEIN"/>
    <property type="match status" value="1"/>
</dbReference>
<evidence type="ECO:0000256" key="1">
    <source>
        <dbReference type="SAM" id="Phobius"/>
    </source>
</evidence>
<reference evidence="2" key="1">
    <citation type="journal article" date="2007" name="PLoS ONE">
        <title>The first genome sequence of an elite grapevine cultivar (Pinot noir Vitis vinifera L.): coping with a highly heterozygous genome.</title>
        <authorList>
            <person name="Velasco R."/>
            <person name="Zharkikh A."/>
            <person name="Troggio M."/>
            <person name="Cartwright D.A."/>
            <person name="Cestaro A."/>
            <person name="Pruss D."/>
            <person name="Pindo M."/>
            <person name="FitzGerald L.M."/>
            <person name="Vezzulli S."/>
            <person name="Reid J."/>
            <person name="Malacarne G."/>
            <person name="Iliev D."/>
            <person name="Coppola G."/>
            <person name="Wardell B."/>
            <person name="Micheletti D."/>
            <person name="Macalma T."/>
            <person name="Facci M."/>
            <person name="Mitchell J.T."/>
            <person name="Perazzolli M."/>
            <person name="Eldredge G."/>
            <person name="Gatto P."/>
            <person name="Oyzerski R."/>
            <person name="Moretto M."/>
            <person name="Gutin N."/>
            <person name="Stefanini M."/>
            <person name="Chen Y."/>
            <person name="Segala C."/>
            <person name="Davenport C."/>
            <person name="Dematte L."/>
            <person name="Mraz A."/>
            <person name="Battilana J."/>
            <person name="Stormo K."/>
            <person name="Costa F."/>
            <person name="Tao Q."/>
            <person name="Si-Ammour A."/>
            <person name="Harkins T."/>
            <person name="Lackey A."/>
            <person name="Perbost C."/>
            <person name="Taillon B."/>
            <person name="Stella A."/>
            <person name="Solovyev V."/>
            <person name="Fawcett J.A."/>
            <person name="Sterck L."/>
            <person name="Vandepoele K."/>
            <person name="Grando S.M."/>
            <person name="Toppo S."/>
            <person name="Moser C."/>
            <person name="Lanchbury J."/>
            <person name="Bogden R."/>
            <person name="Skolnick M."/>
            <person name="Sgaramella V."/>
            <person name="Bhatnagar S.K."/>
            <person name="Fontana P."/>
            <person name="Gutin A."/>
            <person name="Van de Peer Y."/>
            <person name="Salamini F."/>
            <person name="Viola R."/>
        </authorList>
    </citation>
    <scope>NUCLEOTIDE SEQUENCE</scope>
</reference>
<keyword evidence="1" id="KW-0812">Transmembrane</keyword>
<keyword evidence="1" id="KW-0472">Membrane</keyword>
<gene>
    <name evidence="2" type="ORF">VITISV_044034</name>
</gene>
<keyword evidence="1" id="KW-1133">Transmembrane helix</keyword>
<dbReference type="EMBL" id="AM470221">
    <property type="protein sequence ID" value="CAN79287.1"/>
    <property type="molecule type" value="Genomic_DNA"/>
</dbReference>
<accession>A5BT69</accession>
<protein>
    <submittedName>
        <fullName evidence="2">Uncharacterized protein</fullName>
    </submittedName>
</protein>
<proteinExistence type="predicted"/>
<dbReference type="ExpressionAtlas" id="A5BT69">
    <property type="expression patterns" value="baseline and differential"/>
</dbReference>
<sequence length="214" mass="24909">MDHIKHQRIKTSSKSHFLKKAIQFLLSLSFFSFLLSYSSLVLVLPHSFNFYFSTFSMKLHDYGIDRHYIFLLCNGILVFIVKNSGLINNSPSWGTDHNDVGIKNRDSQGPAPEFYKIKPLAAREKAVMEVEEEEGRENGLVITEEEVDVEVEEEEERQMGQENWFLVIKEEEEEEEAEEETGLLSAEELNKKCDDFIKKMREGIKFEAQQLVMF</sequence>
<feature type="transmembrane region" description="Helical" evidence="1">
    <location>
        <begin position="64"/>
        <end position="81"/>
    </location>
</feature>
<dbReference type="PANTHER" id="PTHR34947">
    <property type="entry name" value="TRANSMEMBRANE PROTEIN"/>
    <property type="match status" value="1"/>
</dbReference>
<evidence type="ECO:0000313" key="2">
    <source>
        <dbReference type="EMBL" id="CAN79287.1"/>
    </source>
</evidence>
<name>A5BT69_VITVI</name>
<organism evidence="2">
    <name type="scientific">Vitis vinifera</name>
    <name type="common">Grape</name>
    <dbReference type="NCBI Taxonomy" id="29760"/>
    <lineage>
        <taxon>Eukaryota</taxon>
        <taxon>Viridiplantae</taxon>
        <taxon>Streptophyta</taxon>
        <taxon>Embryophyta</taxon>
        <taxon>Tracheophyta</taxon>
        <taxon>Spermatophyta</taxon>
        <taxon>Magnoliopsida</taxon>
        <taxon>eudicotyledons</taxon>
        <taxon>Gunneridae</taxon>
        <taxon>Pentapetalae</taxon>
        <taxon>rosids</taxon>
        <taxon>Vitales</taxon>
        <taxon>Vitaceae</taxon>
        <taxon>Viteae</taxon>
        <taxon>Vitis</taxon>
    </lineage>
</organism>
<feature type="transmembrane region" description="Helical" evidence="1">
    <location>
        <begin position="21"/>
        <end position="44"/>
    </location>
</feature>
<dbReference type="AlphaFoldDB" id="A5BT69"/>